<evidence type="ECO:0000256" key="4">
    <source>
        <dbReference type="ARBA" id="ARBA00023180"/>
    </source>
</evidence>
<evidence type="ECO:0000259" key="6">
    <source>
        <dbReference type="PROSITE" id="PS50835"/>
    </source>
</evidence>
<dbReference type="SUPFAM" id="SSF48726">
    <property type="entry name" value="Immunoglobulin"/>
    <property type="match status" value="1"/>
</dbReference>
<dbReference type="Pfam" id="PF07686">
    <property type="entry name" value="V-set"/>
    <property type="match status" value="1"/>
</dbReference>
<protein>
    <submittedName>
        <fullName evidence="8">Uncharacterized protein LOC113105463 isoform X1</fullName>
    </submittedName>
</protein>
<dbReference type="InterPro" id="IPR015631">
    <property type="entry name" value="CD2/SLAM_rcpt"/>
</dbReference>
<dbReference type="AlphaFoldDB" id="A0A6P6PNK4"/>
<name>A0A6P6PNK4_CARAU</name>
<dbReference type="InterPro" id="IPR013783">
    <property type="entry name" value="Ig-like_fold"/>
</dbReference>
<dbReference type="KEGG" id="caua:113105463"/>
<keyword evidence="3" id="KW-0472">Membrane</keyword>
<dbReference type="PROSITE" id="PS50835">
    <property type="entry name" value="IG_LIKE"/>
    <property type="match status" value="1"/>
</dbReference>
<evidence type="ECO:0000256" key="1">
    <source>
        <dbReference type="ARBA" id="ARBA00004370"/>
    </source>
</evidence>
<keyword evidence="2 5" id="KW-0732">Signal</keyword>
<sequence length="289" mass="31832">MSLCGVVLLCIVCIHQVRSSEEDITGYSGQSVILKSGADRSWNLTRIQWSIYQNTTFIAGFKNGEVVIYKFWTHQGRLELNIKTGDLTIRDVTVDDSMTYNVALVTSDGWRSQSKVHLTVRESLKTPDIKTTLHSLIDNKCYIALECITSGKNVNLSWTPDDEFDGSYISGTPNSADSSLVVFGSFSGNRNITFNCTASSGQQTMTRQMTVGCSDEKQKCEVCTACSSCTSSVMWAIVLTAAVLGVSYLCTKYKEKIIQACPEGPLNYIRNISNTSLGFCGFQEKQDTA</sequence>
<keyword evidence="7" id="KW-1185">Reference proteome</keyword>
<dbReference type="InterPro" id="IPR036179">
    <property type="entry name" value="Ig-like_dom_sf"/>
</dbReference>
<dbReference type="InterPro" id="IPR007110">
    <property type="entry name" value="Ig-like_dom"/>
</dbReference>
<gene>
    <name evidence="8" type="primary">LOC113105463</name>
</gene>
<accession>A0A6P6PNK4</accession>
<dbReference type="InterPro" id="IPR013106">
    <property type="entry name" value="Ig_V-set"/>
</dbReference>
<dbReference type="Gene3D" id="2.60.40.10">
    <property type="entry name" value="Immunoglobulins"/>
    <property type="match status" value="1"/>
</dbReference>
<dbReference type="PANTHER" id="PTHR12080">
    <property type="entry name" value="SIGNALING LYMPHOCYTIC ACTIVATION MOLECULE"/>
    <property type="match status" value="1"/>
</dbReference>
<feature type="chain" id="PRO_5028296224" evidence="5">
    <location>
        <begin position="20"/>
        <end position="289"/>
    </location>
</feature>
<evidence type="ECO:0000313" key="7">
    <source>
        <dbReference type="Proteomes" id="UP000515129"/>
    </source>
</evidence>
<feature type="signal peptide" evidence="5">
    <location>
        <begin position="1"/>
        <end position="19"/>
    </location>
</feature>
<dbReference type="PANTHER" id="PTHR12080:SF59">
    <property type="entry name" value="HEPATIC AND GLIAL CELL ADHESION MOLECULE"/>
    <property type="match status" value="1"/>
</dbReference>
<dbReference type="Proteomes" id="UP000515129">
    <property type="component" value="Chromosome 7"/>
</dbReference>
<evidence type="ECO:0000256" key="5">
    <source>
        <dbReference type="SAM" id="SignalP"/>
    </source>
</evidence>
<dbReference type="OrthoDB" id="8958824at2759"/>
<organism evidence="7 8">
    <name type="scientific">Carassius auratus</name>
    <name type="common">Goldfish</name>
    <dbReference type="NCBI Taxonomy" id="7957"/>
    <lineage>
        <taxon>Eukaryota</taxon>
        <taxon>Metazoa</taxon>
        <taxon>Chordata</taxon>
        <taxon>Craniata</taxon>
        <taxon>Vertebrata</taxon>
        <taxon>Euteleostomi</taxon>
        <taxon>Actinopterygii</taxon>
        <taxon>Neopterygii</taxon>
        <taxon>Teleostei</taxon>
        <taxon>Ostariophysi</taxon>
        <taxon>Cypriniformes</taxon>
        <taxon>Cyprinidae</taxon>
        <taxon>Cyprininae</taxon>
        <taxon>Carassius</taxon>
    </lineage>
</organism>
<comment type="subcellular location">
    <subcellularLocation>
        <location evidence="1">Membrane</location>
    </subcellularLocation>
</comment>
<dbReference type="GO" id="GO:0016020">
    <property type="term" value="C:membrane"/>
    <property type="evidence" value="ECO:0007669"/>
    <property type="project" value="UniProtKB-SubCell"/>
</dbReference>
<dbReference type="RefSeq" id="XP_026122322.1">
    <property type="nucleotide sequence ID" value="XM_026266537.1"/>
</dbReference>
<evidence type="ECO:0000256" key="2">
    <source>
        <dbReference type="ARBA" id="ARBA00022729"/>
    </source>
</evidence>
<keyword evidence="4" id="KW-0325">Glycoprotein</keyword>
<proteinExistence type="predicted"/>
<evidence type="ECO:0000313" key="8">
    <source>
        <dbReference type="RefSeq" id="XP_026122322.1"/>
    </source>
</evidence>
<dbReference type="GO" id="GO:0005911">
    <property type="term" value="C:cell-cell junction"/>
    <property type="evidence" value="ECO:0007669"/>
    <property type="project" value="TreeGrafter"/>
</dbReference>
<dbReference type="SMART" id="SM00409">
    <property type="entry name" value="IG"/>
    <property type="match status" value="1"/>
</dbReference>
<evidence type="ECO:0000256" key="3">
    <source>
        <dbReference type="ARBA" id="ARBA00023136"/>
    </source>
</evidence>
<dbReference type="InterPro" id="IPR003599">
    <property type="entry name" value="Ig_sub"/>
</dbReference>
<feature type="domain" description="Ig-like" evidence="6">
    <location>
        <begin position="127"/>
        <end position="212"/>
    </location>
</feature>
<reference evidence="8" key="1">
    <citation type="submission" date="2025-08" db="UniProtKB">
        <authorList>
            <consortium name="RefSeq"/>
        </authorList>
    </citation>
    <scope>IDENTIFICATION</scope>
    <source>
        <strain evidence="8">Wakin</strain>
        <tissue evidence="8">Muscle</tissue>
    </source>
</reference>
<dbReference type="GeneID" id="113105463"/>